<gene>
    <name evidence="1" type="ORF">Patl1_13589</name>
</gene>
<keyword evidence="2" id="KW-1185">Reference proteome</keyword>
<protein>
    <submittedName>
        <fullName evidence="1">Uncharacterized protein</fullName>
    </submittedName>
</protein>
<proteinExistence type="predicted"/>
<evidence type="ECO:0000313" key="2">
    <source>
        <dbReference type="Proteomes" id="UP001164250"/>
    </source>
</evidence>
<comment type="caution">
    <text evidence="1">The sequence shown here is derived from an EMBL/GenBank/DDBJ whole genome shotgun (WGS) entry which is preliminary data.</text>
</comment>
<dbReference type="Proteomes" id="UP001164250">
    <property type="component" value="Chromosome 8"/>
</dbReference>
<dbReference type="EMBL" id="CM047904">
    <property type="protein sequence ID" value="KAJ0089946.1"/>
    <property type="molecule type" value="Genomic_DNA"/>
</dbReference>
<organism evidence="1 2">
    <name type="scientific">Pistacia atlantica</name>
    <dbReference type="NCBI Taxonomy" id="434234"/>
    <lineage>
        <taxon>Eukaryota</taxon>
        <taxon>Viridiplantae</taxon>
        <taxon>Streptophyta</taxon>
        <taxon>Embryophyta</taxon>
        <taxon>Tracheophyta</taxon>
        <taxon>Spermatophyta</taxon>
        <taxon>Magnoliopsida</taxon>
        <taxon>eudicotyledons</taxon>
        <taxon>Gunneridae</taxon>
        <taxon>Pentapetalae</taxon>
        <taxon>rosids</taxon>
        <taxon>malvids</taxon>
        <taxon>Sapindales</taxon>
        <taxon>Anacardiaceae</taxon>
        <taxon>Pistacia</taxon>
    </lineage>
</organism>
<sequence>MSGSSNRIETYEDFVKVHGLLLAASGLPQSLHLQLFQKLTTETFDGGAFFQIEPCEDGRQRRLLLTSDSMPKQSNVFLVDHAWTFRLSDAYKQLQEVPGLAQRMASLMCVDIDVASDSEDMDLVSGVSHENGVLLNVEEVLQSEIRSAREKNDGNVKWLELEELNIDDDMLLSLNLSSKFPDLQALSLCGNKLENVEIVVQEVTKFKNLRALWLNNNLVLEKCDQQMEEVIIQRCTGLEIFNSRFTSKFGEWALGFCGEVYVKDNPSSLHQSDHPLQSVTSLDLSDRCIHNLINKAFSPAEIPSLSHLNIRGNSLGQNSVCELLELLKGFPSLQSLEVDIPGPLGESAIEILKSFPTLSVLNGVSASKILEDGKHVIDSMLQPRLPEWTTDQPLTDRVLSAMWLYLMTYRLADEEKIDETSVWYFMDELGSALRHSDKPNFRVAPFLFMPEGKLVSAISYTILWPIQNVYKGDECTRDFLFGIGEDKQRSARLTAWFHTPQNYFIQEYEKHCKKLHIKNLAYLPTKSSTTERLCCGDGCALRVYTDIPQVEEYLTRPEFIITTEPKDADIIWTSVQVDEEMKRATGITDQQYINQFPFESCLVMKHHLAETVQLLILTSTYPFQQAHGSPEWFQPTYNLETHLSQLIGDYHVRKRDGHNNLWILKPWNMARTIDTTVTDDLSAIIRLMETGPKICQKYIEHPALFQGRKFDLRYIVLVRSMDPLEIFLADVFWVRLANNPYTLDRHSFFEYETHFTVMNYGRRFSHMNTPEFMREFEREHQVKWLDIHQRVKNMIRSVFEAAAVTHPEMQCSKSRAIYGVDVMLDNSFQPKLLEVTYCPDCMRACKYDTEAVVTGEVVKGGDFFNYVFGCLFLNETAHVSPI</sequence>
<accession>A0ACC1ATE4</accession>
<name>A0ACC1ATE4_9ROSI</name>
<reference evidence="2" key="1">
    <citation type="journal article" date="2023" name="G3 (Bethesda)">
        <title>Genome assembly and association tests identify interacting loci associated with vigor, precocity, and sex in interspecific pistachio rootstocks.</title>
        <authorList>
            <person name="Palmer W."/>
            <person name="Jacygrad E."/>
            <person name="Sagayaradj S."/>
            <person name="Cavanaugh K."/>
            <person name="Han R."/>
            <person name="Bertier L."/>
            <person name="Beede B."/>
            <person name="Kafkas S."/>
            <person name="Golino D."/>
            <person name="Preece J."/>
            <person name="Michelmore R."/>
        </authorList>
    </citation>
    <scope>NUCLEOTIDE SEQUENCE [LARGE SCALE GENOMIC DNA]</scope>
</reference>
<evidence type="ECO:0000313" key="1">
    <source>
        <dbReference type="EMBL" id="KAJ0089946.1"/>
    </source>
</evidence>